<comment type="catalytic activity">
    <reaction evidence="1 8">
        <text>1D-myo-inositol 1,3,4,5,6-pentakisphosphate + ATP = 1D-myo-inositol hexakisphosphate + ADP + H(+)</text>
        <dbReference type="Rhea" id="RHEA:20313"/>
        <dbReference type="ChEBI" id="CHEBI:15378"/>
        <dbReference type="ChEBI" id="CHEBI:30616"/>
        <dbReference type="ChEBI" id="CHEBI:57733"/>
        <dbReference type="ChEBI" id="CHEBI:58130"/>
        <dbReference type="ChEBI" id="CHEBI:456216"/>
        <dbReference type="EC" id="2.7.1.158"/>
    </reaction>
</comment>
<protein>
    <recommendedName>
        <fullName evidence="3 8">Inositol-pentakisphosphate 2-kinase</fullName>
        <ecNumber evidence="2 8">2.7.1.158</ecNumber>
    </recommendedName>
</protein>
<dbReference type="AlphaFoldDB" id="A0A1R1YG14"/>
<dbReference type="Pfam" id="PF06090">
    <property type="entry name" value="Ins_P5_2-kin"/>
    <property type="match status" value="1"/>
</dbReference>
<evidence type="ECO:0000256" key="1">
    <source>
        <dbReference type="ARBA" id="ARBA00001774"/>
    </source>
</evidence>
<comment type="function">
    <text evidence="8">Phosphorylates Ins(1,3,4,5,6)P5 at position 2 to form Ins(1,2,3,4,5,6)P6 (InsP6 or phytate).</text>
</comment>
<dbReference type="InterPro" id="IPR043001">
    <property type="entry name" value="IP5_2-K_N_lobe"/>
</dbReference>
<dbReference type="GO" id="GO:0005634">
    <property type="term" value="C:nucleus"/>
    <property type="evidence" value="ECO:0007669"/>
    <property type="project" value="TreeGrafter"/>
</dbReference>
<dbReference type="EMBL" id="LSSN01000135">
    <property type="protein sequence ID" value="OMJ25646.1"/>
    <property type="molecule type" value="Genomic_DNA"/>
</dbReference>
<evidence type="ECO:0000256" key="3">
    <source>
        <dbReference type="ARBA" id="ARBA00014846"/>
    </source>
</evidence>
<evidence type="ECO:0000256" key="4">
    <source>
        <dbReference type="ARBA" id="ARBA00022679"/>
    </source>
</evidence>
<organism evidence="9 10">
    <name type="scientific">Smittium culicis</name>
    <dbReference type="NCBI Taxonomy" id="133412"/>
    <lineage>
        <taxon>Eukaryota</taxon>
        <taxon>Fungi</taxon>
        <taxon>Fungi incertae sedis</taxon>
        <taxon>Zoopagomycota</taxon>
        <taxon>Kickxellomycotina</taxon>
        <taxon>Harpellomycetes</taxon>
        <taxon>Harpellales</taxon>
        <taxon>Legeriomycetaceae</taxon>
        <taxon>Smittium</taxon>
    </lineage>
</organism>
<gene>
    <name evidence="9" type="ORF">AYI70_g758</name>
</gene>
<dbReference type="InterPro" id="IPR009286">
    <property type="entry name" value="Ins_P5_2-kin"/>
</dbReference>
<evidence type="ECO:0000256" key="2">
    <source>
        <dbReference type="ARBA" id="ARBA00012023"/>
    </source>
</evidence>
<evidence type="ECO:0000256" key="8">
    <source>
        <dbReference type="RuleBase" id="RU364126"/>
    </source>
</evidence>
<sequence length="156" mass="18182">MSKMNYNDFEYKCEGNANLVVKYSGSDHNLKGSLLRLEKTGIDSKIPDEENPNFPRQINKGLYHDAIRDLVGIEHIFSIKKIETSSKFLDDISKKVDPKRPIFRKNKTRIDTNKSTAFITKDATEPIQGFDAYSVEFKVFIQKLFTWQHKIIREHK</sequence>
<keyword evidence="4 8" id="KW-0808">Transferase</keyword>
<dbReference type="STRING" id="133412.A0A1R1YG14"/>
<evidence type="ECO:0000256" key="6">
    <source>
        <dbReference type="ARBA" id="ARBA00022777"/>
    </source>
</evidence>
<keyword evidence="7 8" id="KW-0067">ATP-binding</keyword>
<keyword evidence="5 8" id="KW-0547">Nucleotide-binding</keyword>
<dbReference type="OrthoDB" id="272370at2759"/>
<proteinExistence type="predicted"/>
<comment type="domain">
    <text evidence="8">The EXKPK motif is conserved in inositol-pentakisphosphate 2-kinases of both family 1 and 2.</text>
</comment>
<dbReference type="Proteomes" id="UP000187283">
    <property type="component" value="Unassembled WGS sequence"/>
</dbReference>
<comment type="caution">
    <text evidence="9">The sequence shown here is derived from an EMBL/GenBank/DDBJ whole genome shotgun (WGS) entry which is preliminary data.</text>
</comment>
<name>A0A1R1YG14_9FUNG</name>
<keyword evidence="10" id="KW-1185">Reference proteome</keyword>
<evidence type="ECO:0000256" key="5">
    <source>
        <dbReference type="ARBA" id="ARBA00022741"/>
    </source>
</evidence>
<evidence type="ECO:0000313" key="9">
    <source>
        <dbReference type="EMBL" id="OMJ25646.1"/>
    </source>
</evidence>
<reference evidence="9 10" key="1">
    <citation type="submission" date="2017-01" db="EMBL/GenBank/DDBJ databases">
        <authorList>
            <person name="Mah S.A."/>
            <person name="Swanson W.J."/>
            <person name="Moy G.W."/>
            <person name="Vacquier V.D."/>
        </authorList>
    </citation>
    <scope>NUCLEOTIDE SEQUENCE [LARGE SCALE GENOMIC DNA]</scope>
    <source>
        <strain evidence="9 10">GSMNP</strain>
    </source>
</reference>
<dbReference type="GO" id="GO:0005524">
    <property type="term" value="F:ATP binding"/>
    <property type="evidence" value="ECO:0007669"/>
    <property type="project" value="UniProtKB-KW"/>
</dbReference>
<dbReference type="GO" id="GO:0032958">
    <property type="term" value="P:inositol phosphate biosynthetic process"/>
    <property type="evidence" value="ECO:0007669"/>
    <property type="project" value="TreeGrafter"/>
</dbReference>
<dbReference type="PANTHER" id="PTHR14456:SF2">
    <property type="entry name" value="INOSITOL-PENTAKISPHOSPHATE 2-KINASE"/>
    <property type="match status" value="1"/>
</dbReference>
<accession>A0A1R1YG14</accession>
<dbReference type="GO" id="GO:0035299">
    <property type="term" value="F:inositol-1,3,4,5,6-pentakisphosphate 2-kinase activity"/>
    <property type="evidence" value="ECO:0007669"/>
    <property type="project" value="UniProtKB-EC"/>
</dbReference>
<dbReference type="Gene3D" id="3.30.200.110">
    <property type="entry name" value="Inositol-pentakisphosphate 2-kinase, N-lobe"/>
    <property type="match status" value="1"/>
</dbReference>
<evidence type="ECO:0000256" key="7">
    <source>
        <dbReference type="ARBA" id="ARBA00022840"/>
    </source>
</evidence>
<keyword evidence="6 8" id="KW-0418">Kinase</keyword>
<evidence type="ECO:0000313" key="10">
    <source>
        <dbReference type="Proteomes" id="UP000187283"/>
    </source>
</evidence>
<dbReference type="PANTHER" id="PTHR14456">
    <property type="entry name" value="INOSITOL POLYPHOSPHATE KINASE 1"/>
    <property type="match status" value="1"/>
</dbReference>
<dbReference type="EC" id="2.7.1.158" evidence="2 8"/>